<keyword evidence="4 9" id="KW-0812">Transmembrane</keyword>
<evidence type="ECO:0000256" key="3">
    <source>
        <dbReference type="ARBA" id="ARBA00022448"/>
    </source>
</evidence>
<proteinExistence type="inferred from homology"/>
<dbReference type="InterPro" id="IPR036259">
    <property type="entry name" value="MFS_trans_sf"/>
</dbReference>
<feature type="transmembrane region" description="Helical" evidence="9">
    <location>
        <begin position="426"/>
        <end position="444"/>
    </location>
</feature>
<feature type="compositionally biased region" description="Low complexity" evidence="8">
    <location>
        <begin position="480"/>
        <end position="491"/>
    </location>
</feature>
<dbReference type="Proteomes" id="UP000249723">
    <property type="component" value="Unassembled WGS sequence"/>
</dbReference>
<evidence type="ECO:0000256" key="9">
    <source>
        <dbReference type="SAM" id="Phobius"/>
    </source>
</evidence>
<keyword evidence="6 9" id="KW-0472">Membrane</keyword>
<dbReference type="PROSITE" id="PS00216">
    <property type="entry name" value="SUGAR_TRANSPORT_1"/>
    <property type="match status" value="1"/>
</dbReference>
<dbReference type="OrthoDB" id="5399138at2759"/>
<feature type="transmembrane region" description="Helical" evidence="9">
    <location>
        <begin position="373"/>
        <end position="396"/>
    </location>
</feature>
<feature type="transmembrane region" description="Helical" evidence="9">
    <location>
        <begin position="337"/>
        <end position="361"/>
    </location>
</feature>
<evidence type="ECO:0000256" key="8">
    <source>
        <dbReference type="SAM" id="MobiDB-lite"/>
    </source>
</evidence>
<sequence length="519" mass="55553">MFANISPKTRVWAFSAIVSLSSSLFGGDTGSIGAITAMPQFIEHFGELSEFLRGFVVAVILIPSAITGMFAGSVADRIGRRRTVSLGTLIFAAGMAMCVAAPNLIVFIVGRCVAGSGEGLFLSAGAVYLCEIAPKALRGRIMTMYQMFLTAALALGFFVCYGTIRVQSVAFFTGIASLLILPYSPRWLVSQGRKAEAEAVLSLITSGDEEERKELLQLPPRGDKAGWIDIFRKGVRGRTLLGAFLNIFQQLSGIDFVLFYAPLLFAQAGLDPKTSAFVASGVTGVVLFVMSAISATYVDRAGRRTLFLRGGVGIAVCHTLIGALYASGAAYTPGGKWAIIVLIELFAILFSGTWAIIVRIYSTEIQPSRTRSAASSFCIGVNQLVNTLVALTSPAFLAKSPYGKFSCDTLDTTMLSIGFASDVGPYFLYGGLSAFATAVAYLYIIDTSFHESPTAVNWPPSLLLNSARRAKTEATRRPSRGSNSRPNENGRPSFSNRYKMERLGSDMGLEGLQGSAIEE</sequence>
<keyword evidence="3" id="KW-0813">Transport</keyword>
<dbReference type="InterPro" id="IPR005829">
    <property type="entry name" value="Sugar_transporter_CS"/>
</dbReference>
<name>A0A2X0LM32_9BASI</name>
<dbReference type="PANTHER" id="PTHR48022">
    <property type="entry name" value="PLASTIDIC GLUCOSE TRANSPORTER 4"/>
    <property type="match status" value="1"/>
</dbReference>
<dbReference type="PRINTS" id="PR00171">
    <property type="entry name" value="SUGRTRNSPORT"/>
</dbReference>
<dbReference type="EMBL" id="FMWP01000010">
    <property type="protein sequence ID" value="SCZ87289.1"/>
    <property type="molecule type" value="Genomic_DNA"/>
</dbReference>
<dbReference type="PANTHER" id="PTHR48022:SF2">
    <property type="entry name" value="PLASTIDIC GLUCOSE TRANSPORTER 4"/>
    <property type="match status" value="1"/>
</dbReference>
<evidence type="ECO:0000256" key="7">
    <source>
        <dbReference type="ARBA" id="ARBA00049119"/>
    </source>
</evidence>
<dbReference type="STRING" id="289078.A0A2X0LM32"/>
<evidence type="ECO:0000256" key="2">
    <source>
        <dbReference type="ARBA" id="ARBA00010992"/>
    </source>
</evidence>
<dbReference type="GO" id="GO:0016020">
    <property type="term" value="C:membrane"/>
    <property type="evidence" value="ECO:0007669"/>
    <property type="project" value="UniProtKB-SubCell"/>
</dbReference>
<dbReference type="Gene3D" id="1.20.1250.20">
    <property type="entry name" value="MFS general substrate transporter like domains"/>
    <property type="match status" value="1"/>
</dbReference>
<evidence type="ECO:0000259" key="10">
    <source>
        <dbReference type="PROSITE" id="PS50850"/>
    </source>
</evidence>
<evidence type="ECO:0000256" key="5">
    <source>
        <dbReference type="ARBA" id="ARBA00022989"/>
    </source>
</evidence>
<evidence type="ECO:0000313" key="11">
    <source>
        <dbReference type="EMBL" id="SCZ87289.1"/>
    </source>
</evidence>
<dbReference type="InterPro" id="IPR005828">
    <property type="entry name" value="MFS_sugar_transport-like"/>
</dbReference>
<dbReference type="Pfam" id="PF00083">
    <property type="entry name" value="Sugar_tr"/>
    <property type="match status" value="1"/>
</dbReference>
<feature type="transmembrane region" description="Helical" evidence="9">
    <location>
        <begin position="240"/>
        <end position="265"/>
    </location>
</feature>
<comment type="similarity">
    <text evidence="2">Belongs to the major facilitator superfamily. Sugar transporter (TC 2.A.1.1) family.</text>
</comment>
<evidence type="ECO:0000256" key="6">
    <source>
        <dbReference type="ARBA" id="ARBA00023136"/>
    </source>
</evidence>
<comment type="catalytic activity">
    <reaction evidence="7">
        <text>myo-inositol(out) + H(+)(out) = myo-inositol(in) + H(+)(in)</text>
        <dbReference type="Rhea" id="RHEA:60364"/>
        <dbReference type="ChEBI" id="CHEBI:15378"/>
        <dbReference type="ChEBI" id="CHEBI:17268"/>
    </reaction>
</comment>
<feature type="transmembrane region" description="Helical" evidence="9">
    <location>
        <begin position="277"/>
        <end position="298"/>
    </location>
</feature>
<dbReference type="InterPro" id="IPR020846">
    <property type="entry name" value="MFS_dom"/>
</dbReference>
<evidence type="ECO:0000313" key="12">
    <source>
        <dbReference type="Proteomes" id="UP000249723"/>
    </source>
</evidence>
<feature type="domain" description="Major facilitator superfamily (MFS) profile" evidence="10">
    <location>
        <begin position="14"/>
        <end position="448"/>
    </location>
</feature>
<keyword evidence="12" id="KW-1185">Reference proteome</keyword>
<organism evidence="11 12">
    <name type="scientific">Microbotryum saponariae</name>
    <dbReference type="NCBI Taxonomy" id="289078"/>
    <lineage>
        <taxon>Eukaryota</taxon>
        <taxon>Fungi</taxon>
        <taxon>Dikarya</taxon>
        <taxon>Basidiomycota</taxon>
        <taxon>Pucciniomycotina</taxon>
        <taxon>Microbotryomycetes</taxon>
        <taxon>Microbotryales</taxon>
        <taxon>Microbotryaceae</taxon>
        <taxon>Microbotryum</taxon>
    </lineage>
</organism>
<reference evidence="12" key="1">
    <citation type="submission" date="2016-10" db="EMBL/GenBank/DDBJ databases">
        <authorList>
            <person name="Jeantristanb JTB J.-T."/>
            <person name="Ricardo R."/>
        </authorList>
    </citation>
    <scope>NUCLEOTIDE SEQUENCE [LARGE SCALE GENOMIC DNA]</scope>
</reference>
<feature type="transmembrane region" description="Helical" evidence="9">
    <location>
        <begin position="83"/>
        <end position="102"/>
    </location>
</feature>
<feature type="transmembrane region" description="Helical" evidence="9">
    <location>
        <begin position="142"/>
        <end position="164"/>
    </location>
</feature>
<dbReference type="InterPro" id="IPR003663">
    <property type="entry name" value="Sugar/inositol_transpt"/>
</dbReference>
<comment type="subcellular location">
    <subcellularLocation>
        <location evidence="1">Membrane</location>
        <topology evidence="1">Multi-pass membrane protein</topology>
    </subcellularLocation>
</comment>
<dbReference type="AlphaFoldDB" id="A0A2X0LM32"/>
<accession>A0A2X0LM32</accession>
<evidence type="ECO:0000256" key="4">
    <source>
        <dbReference type="ARBA" id="ARBA00022692"/>
    </source>
</evidence>
<gene>
    <name evidence="11" type="ORF">BZ3500_MVSOF-1268-A1-R1_CHR2-2G04755</name>
</gene>
<dbReference type="SUPFAM" id="SSF103473">
    <property type="entry name" value="MFS general substrate transporter"/>
    <property type="match status" value="1"/>
</dbReference>
<dbReference type="GO" id="GO:0005351">
    <property type="term" value="F:carbohydrate:proton symporter activity"/>
    <property type="evidence" value="ECO:0007669"/>
    <property type="project" value="TreeGrafter"/>
</dbReference>
<feature type="transmembrane region" description="Helical" evidence="9">
    <location>
        <begin position="310"/>
        <end position="331"/>
    </location>
</feature>
<keyword evidence="5 9" id="KW-1133">Transmembrane helix</keyword>
<protein>
    <submittedName>
        <fullName evidence="11">BZ3500_MvSof-1268-A1-R1_Chr2-2g04755 protein</fullName>
    </submittedName>
</protein>
<feature type="transmembrane region" description="Helical" evidence="9">
    <location>
        <begin position="50"/>
        <end position="71"/>
    </location>
</feature>
<dbReference type="PROSITE" id="PS50850">
    <property type="entry name" value="MFS"/>
    <property type="match status" value="1"/>
</dbReference>
<evidence type="ECO:0000256" key="1">
    <source>
        <dbReference type="ARBA" id="ARBA00004141"/>
    </source>
</evidence>
<dbReference type="InterPro" id="IPR050360">
    <property type="entry name" value="MFS_Sugar_Transporters"/>
</dbReference>
<feature type="region of interest" description="Disordered" evidence="8">
    <location>
        <begin position="469"/>
        <end position="519"/>
    </location>
</feature>